<evidence type="ECO:0000313" key="3">
    <source>
        <dbReference type="EMBL" id="CAL1157392.1"/>
    </source>
</evidence>
<feature type="transmembrane region" description="Helical" evidence="1">
    <location>
        <begin position="6"/>
        <end position="28"/>
    </location>
</feature>
<keyword evidence="1" id="KW-0812">Transmembrane</keyword>
<gene>
    <name evidence="2" type="ORF">C1SCF055_LOCUS29835</name>
</gene>
<protein>
    <recommendedName>
        <fullName evidence="5">HEAT repeat domain-containing protein</fullName>
    </recommendedName>
</protein>
<dbReference type="InterPro" id="IPR016024">
    <property type="entry name" value="ARM-type_fold"/>
</dbReference>
<name>A0A9P1GBA0_9DINO</name>
<evidence type="ECO:0000313" key="4">
    <source>
        <dbReference type="Proteomes" id="UP001152797"/>
    </source>
</evidence>
<sequence length="242" mass="26777">MFDPPCGVFLWAFYESYAFVWGAGVYLLHAGKGALRAELVGACRRQNSSYQLVDTEIGEGSDRSDDSWYVRSLATEMLLELGPRGSSDSQPVLVKALHSLDSEVRRTSAITLGKHGEVASHHAAALCTRMLANRPGVKSDDPDADLSEKIEVKTACMWALGQLDPESVVPLIHNLDDGLFHRNTEYRLAATEALTRLGPKAVALRKAGGGSRFSWWSWGAQCGWIFFGIIMIQLWKLWLDFC</sequence>
<dbReference type="AlphaFoldDB" id="A0A9P1GBA0"/>
<proteinExistence type="predicted"/>
<dbReference type="Pfam" id="PF13646">
    <property type="entry name" value="HEAT_2"/>
    <property type="match status" value="1"/>
</dbReference>
<dbReference type="Proteomes" id="UP001152797">
    <property type="component" value="Unassembled WGS sequence"/>
</dbReference>
<feature type="transmembrane region" description="Helical" evidence="1">
    <location>
        <begin position="215"/>
        <end position="235"/>
    </location>
</feature>
<keyword evidence="1" id="KW-0472">Membrane</keyword>
<organism evidence="2">
    <name type="scientific">Cladocopium goreaui</name>
    <dbReference type="NCBI Taxonomy" id="2562237"/>
    <lineage>
        <taxon>Eukaryota</taxon>
        <taxon>Sar</taxon>
        <taxon>Alveolata</taxon>
        <taxon>Dinophyceae</taxon>
        <taxon>Suessiales</taxon>
        <taxon>Symbiodiniaceae</taxon>
        <taxon>Cladocopium</taxon>
    </lineage>
</organism>
<reference evidence="2" key="1">
    <citation type="submission" date="2022-10" db="EMBL/GenBank/DDBJ databases">
        <authorList>
            <person name="Chen Y."/>
            <person name="Dougan E. K."/>
            <person name="Chan C."/>
            <person name="Rhodes N."/>
            <person name="Thang M."/>
        </authorList>
    </citation>
    <scope>NUCLEOTIDE SEQUENCE</scope>
</reference>
<dbReference type="SUPFAM" id="SSF48371">
    <property type="entry name" value="ARM repeat"/>
    <property type="match status" value="1"/>
</dbReference>
<dbReference type="Pfam" id="PF03130">
    <property type="entry name" value="HEAT_PBS"/>
    <property type="match status" value="1"/>
</dbReference>
<keyword evidence="1" id="KW-1133">Transmembrane helix</keyword>
<dbReference type="EMBL" id="CAMXCT010003347">
    <property type="protein sequence ID" value="CAI4004017.1"/>
    <property type="molecule type" value="Genomic_DNA"/>
</dbReference>
<dbReference type="SMART" id="SM00567">
    <property type="entry name" value="EZ_HEAT"/>
    <property type="match status" value="2"/>
</dbReference>
<keyword evidence="4" id="KW-1185">Reference proteome</keyword>
<accession>A0A9P1GBA0</accession>
<dbReference type="OrthoDB" id="429271at2759"/>
<dbReference type="Gene3D" id="1.25.10.10">
    <property type="entry name" value="Leucine-rich Repeat Variant"/>
    <property type="match status" value="1"/>
</dbReference>
<evidence type="ECO:0000313" key="2">
    <source>
        <dbReference type="EMBL" id="CAI4004017.1"/>
    </source>
</evidence>
<dbReference type="InterPro" id="IPR004155">
    <property type="entry name" value="PBS_lyase_HEAT"/>
</dbReference>
<dbReference type="InterPro" id="IPR011989">
    <property type="entry name" value="ARM-like"/>
</dbReference>
<comment type="caution">
    <text evidence="2">The sequence shown here is derived from an EMBL/GenBank/DDBJ whole genome shotgun (WGS) entry which is preliminary data.</text>
</comment>
<dbReference type="EMBL" id="CAMXCT020003347">
    <property type="protein sequence ID" value="CAL1157392.1"/>
    <property type="molecule type" value="Genomic_DNA"/>
</dbReference>
<dbReference type="EMBL" id="CAMXCT030003347">
    <property type="protein sequence ID" value="CAL4791329.1"/>
    <property type="molecule type" value="Genomic_DNA"/>
</dbReference>
<evidence type="ECO:0000256" key="1">
    <source>
        <dbReference type="SAM" id="Phobius"/>
    </source>
</evidence>
<reference evidence="3" key="2">
    <citation type="submission" date="2024-04" db="EMBL/GenBank/DDBJ databases">
        <authorList>
            <person name="Chen Y."/>
            <person name="Shah S."/>
            <person name="Dougan E. K."/>
            <person name="Thang M."/>
            <person name="Chan C."/>
        </authorList>
    </citation>
    <scope>NUCLEOTIDE SEQUENCE [LARGE SCALE GENOMIC DNA]</scope>
</reference>
<evidence type="ECO:0008006" key="5">
    <source>
        <dbReference type="Google" id="ProtNLM"/>
    </source>
</evidence>